<organism evidence="1 2">
    <name type="scientific">Pseudenterobacter timonensis</name>
    <dbReference type="NCBI Taxonomy" id="1755099"/>
    <lineage>
        <taxon>Bacteria</taxon>
        <taxon>Pseudomonadati</taxon>
        <taxon>Pseudomonadota</taxon>
        <taxon>Gammaproteobacteria</taxon>
        <taxon>Enterobacterales</taxon>
        <taxon>Enterobacteriaceae</taxon>
        <taxon>Pseudenterobacter</taxon>
    </lineage>
</organism>
<dbReference type="Pfam" id="PF03747">
    <property type="entry name" value="ADP_ribosyl_GH"/>
    <property type="match status" value="1"/>
</dbReference>
<keyword evidence="2" id="KW-1185">Reference proteome</keyword>
<dbReference type="RefSeq" id="WP_369497540.1">
    <property type="nucleotide sequence ID" value="NZ_JBFZPZ010000005.1"/>
</dbReference>
<accession>A0ABV4A6U4</accession>
<evidence type="ECO:0000313" key="1">
    <source>
        <dbReference type="EMBL" id="MEX9252645.1"/>
    </source>
</evidence>
<sequence>MTLTHQPDLSFASRILGMLYGVAFGDALGGPVEKLSARQIAEKYGRVTSIHQRWHRMDEPSARRNNRIRGNGIITDDTLMTLCLMEVYNESGRHLDAWDMAEAFVRKIAWEPRWVPELDREALVIERLFYPEKWIFHRLQLAACDPRQGGVGNMVNCGAAMYVAPIGAINACHPGAAYQEAINFTLGHQQSYGLEAAGVFAACVAAAFIPGITVEGIIDIALKLAKDGTRQAIAATLEVARRYRGQAWDYFEVVDALHAALLPYSPMGDDLMHGPEKAGVPTMAYQPSRLMSIEELPMALAFCLLREGAFRPAVEDSINSGRDTDSIGVMSGAILGALHGEVIIEPEVLAGIDSANRLDLRAAAQRFTGAAQTLIQQDLNAAAAYRQNVMPLLQGRGE</sequence>
<dbReference type="PANTHER" id="PTHR16222">
    <property type="entry name" value="ADP-RIBOSYLGLYCOHYDROLASE"/>
    <property type="match status" value="1"/>
</dbReference>
<evidence type="ECO:0000313" key="2">
    <source>
        <dbReference type="Proteomes" id="UP001561463"/>
    </source>
</evidence>
<protein>
    <submittedName>
        <fullName evidence="1">ADP-ribosylglycohydrolase family protein</fullName>
    </submittedName>
</protein>
<proteinExistence type="predicted"/>
<comment type="caution">
    <text evidence="1">The sequence shown here is derived from an EMBL/GenBank/DDBJ whole genome shotgun (WGS) entry which is preliminary data.</text>
</comment>
<dbReference type="EMBL" id="JBFZPZ010000005">
    <property type="protein sequence ID" value="MEX9252645.1"/>
    <property type="molecule type" value="Genomic_DNA"/>
</dbReference>
<reference evidence="1 2" key="1">
    <citation type="submission" date="2024-03" db="EMBL/GenBank/DDBJ databases">
        <title>Role of Flies in the Dissemination of Carbapenem-Resistant Enterobacteriaceae (CRE): An Epidemiological and Genomic Study in China.</title>
        <authorList>
            <person name="Chen K."/>
            <person name="Zhang R."/>
            <person name="Chen S."/>
        </authorList>
    </citation>
    <scope>NUCLEOTIDE SEQUENCE [LARGE SCALE GENOMIC DNA]</scope>
    <source>
        <strain evidence="2">fly-313</strain>
    </source>
</reference>
<dbReference type="Proteomes" id="UP001561463">
    <property type="component" value="Unassembled WGS sequence"/>
</dbReference>
<dbReference type="SUPFAM" id="SSF101478">
    <property type="entry name" value="ADP-ribosylglycohydrolase"/>
    <property type="match status" value="1"/>
</dbReference>
<dbReference type="InterPro" id="IPR036705">
    <property type="entry name" value="Ribosyl_crysJ1_sf"/>
</dbReference>
<gene>
    <name evidence="1" type="ORF">AB7Z85_09030</name>
</gene>
<name>A0ABV4A6U4_9ENTR</name>
<dbReference type="InterPro" id="IPR005502">
    <property type="entry name" value="Ribosyl_crysJ1"/>
</dbReference>
<dbReference type="InterPro" id="IPR050792">
    <property type="entry name" value="ADP-ribosylglycohydrolase"/>
</dbReference>
<dbReference type="PANTHER" id="PTHR16222:SF12">
    <property type="entry name" value="ADP-RIBOSYLGLYCOHYDROLASE-RELATED"/>
    <property type="match status" value="1"/>
</dbReference>
<dbReference type="Gene3D" id="1.10.4080.10">
    <property type="entry name" value="ADP-ribosylation/Crystallin J1"/>
    <property type="match status" value="1"/>
</dbReference>